<dbReference type="RefSeq" id="WP_046996138.1">
    <property type="nucleotide sequence ID" value="NZ_JAIQ01000039.1"/>
</dbReference>
<dbReference type="NCBIfam" id="NF033539">
    <property type="entry name" value="transpos_IS1380"/>
    <property type="match status" value="1"/>
</dbReference>
<dbReference type="InterPro" id="IPR025668">
    <property type="entry name" value="Tnp_DDE_dom"/>
</dbReference>
<name>A0A0G9K8B4_9BACT</name>
<dbReference type="AlphaFoldDB" id="A0A0G9K8B4"/>
<organism evidence="2 3">
    <name type="scientific">Aliarcobacter butzleri L348</name>
    <dbReference type="NCBI Taxonomy" id="1447256"/>
    <lineage>
        <taxon>Bacteria</taxon>
        <taxon>Pseudomonadati</taxon>
        <taxon>Campylobacterota</taxon>
        <taxon>Epsilonproteobacteria</taxon>
        <taxon>Campylobacterales</taxon>
        <taxon>Arcobacteraceae</taxon>
        <taxon>Aliarcobacter</taxon>
    </lineage>
</organism>
<dbReference type="Pfam" id="PF13701">
    <property type="entry name" value="DDE_Tnp_1_4"/>
    <property type="match status" value="1"/>
</dbReference>
<evidence type="ECO:0000313" key="2">
    <source>
        <dbReference type="EMBL" id="KLE02040.1"/>
    </source>
</evidence>
<reference evidence="2 3" key="1">
    <citation type="submission" date="2014-01" db="EMBL/GenBank/DDBJ databases">
        <title>Development of a Comparative Genomic Fingerprinting Assay for High Resolution Genotyping of Arcobacter butzleri.</title>
        <authorList>
            <person name="Webb A.L."/>
            <person name="Inglis G.D."/>
            <person name="Kruczkiewicz P."/>
            <person name="Selinger L.B."/>
            <person name="Taboada E.N."/>
        </authorList>
    </citation>
    <scope>NUCLEOTIDE SEQUENCE [LARGE SCALE GENOMIC DNA]</scope>
    <source>
        <strain evidence="2 3">L348</strain>
    </source>
</reference>
<protein>
    <submittedName>
        <fullName evidence="2">Transposase</fullName>
    </submittedName>
</protein>
<gene>
    <name evidence="2" type="ORF">AA20_01650</name>
</gene>
<sequence length="435" mass="50316">MTQTILDFHLTTTNEKLTPRSGVIILGEYLKGLGLEKLCNSHLPLPLNHKGYNPFEFVYPLVLMLHSGGRVIDDIREIKLDYALKQSLNIKNIPTASGIIKWLKRTGLAGVYGIEAINKTLMERYLKRITLHSDEDLILDIDATVIEAHKVTSKYTYKMVPGYTPILGHINGGYLIASEFRDGNIAPADTNLEFIKKCVQYLPKNKKLKWLRADSATYQAEVFNYCDDNNINFAIGGQLDKSVVKQINQISNWEELSKYEDIGEFIHTMTHTKNAFRMIVIRRNITPMLPHLEDILSDKEKAQYHKERFYVMATNNNTLSKEEIIKLYRQRGETSENKIKEFKNGFNMDYLPSRDFISNALYFQIGTLAYNLFILFKTILDENLQHHTVKTIRYKIYNIAGKVISHSRKTILKVNDEFIEILQRIRYKAHEASIE</sequence>
<feature type="domain" description="Transposase DDE" evidence="1">
    <location>
        <begin position="13"/>
        <end position="416"/>
    </location>
</feature>
<dbReference type="Proteomes" id="UP000035514">
    <property type="component" value="Unassembled WGS sequence"/>
</dbReference>
<dbReference type="InterPro" id="IPR047960">
    <property type="entry name" value="Transpos_IS1380"/>
</dbReference>
<evidence type="ECO:0000259" key="1">
    <source>
        <dbReference type="Pfam" id="PF13701"/>
    </source>
</evidence>
<dbReference type="PATRIC" id="fig|1447256.3.peg.317"/>
<evidence type="ECO:0000313" key="3">
    <source>
        <dbReference type="Proteomes" id="UP000035514"/>
    </source>
</evidence>
<dbReference type="EMBL" id="JAIQ01000039">
    <property type="protein sequence ID" value="KLE02040.1"/>
    <property type="molecule type" value="Genomic_DNA"/>
</dbReference>
<comment type="caution">
    <text evidence="2">The sequence shown here is derived from an EMBL/GenBank/DDBJ whole genome shotgun (WGS) entry which is preliminary data.</text>
</comment>
<accession>A0A0G9K8B4</accession>
<proteinExistence type="predicted"/>